<evidence type="ECO:0000313" key="2">
    <source>
        <dbReference type="EMBL" id="KAA3480204.1"/>
    </source>
</evidence>
<accession>A0A5B6WFT6</accession>
<dbReference type="AlphaFoldDB" id="A0A5B6WFT6"/>
<evidence type="ECO:0000313" key="3">
    <source>
        <dbReference type="Proteomes" id="UP000325315"/>
    </source>
</evidence>
<dbReference type="Pfam" id="PF13966">
    <property type="entry name" value="zf-RVT"/>
    <property type="match status" value="1"/>
</dbReference>
<dbReference type="Proteomes" id="UP000325315">
    <property type="component" value="Unassembled WGS sequence"/>
</dbReference>
<organism evidence="2 3">
    <name type="scientific">Gossypium australe</name>
    <dbReference type="NCBI Taxonomy" id="47621"/>
    <lineage>
        <taxon>Eukaryota</taxon>
        <taxon>Viridiplantae</taxon>
        <taxon>Streptophyta</taxon>
        <taxon>Embryophyta</taxon>
        <taxon>Tracheophyta</taxon>
        <taxon>Spermatophyta</taxon>
        <taxon>Magnoliopsida</taxon>
        <taxon>eudicotyledons</taxon>
        <taxon>Gunneridae</taxon>
        <taxon>Pentapetalae</taxon>
        <taxon>rosids</taxon>
        <taxon>malvids</taxon>
        <taxon>Malvales</taxon>
        <taxon>Malvaceae</taxon>
        <taxon>Malvoideae</taxon>
        <taxon>Gossypium</taxon>
    </lineage>
</organism>
<protein>
    <recommendedName>
        <fullName evidence="1">Reverse transcriptase zinc-binding domain-containing protein</fullName>
    </recommendedName>
</protein>
<proteinExistence type="predicted"/>
<dbReference type="InterPro" id="IPR026960">
    <property type="entry name" value="RVT-Znf"/>
</dbReference>
<sequence>MTTINTPFYIALWPLQLPRKIKIIMWKIYNDFLTTYVDLSKKNVQVFTVCPLCQDDYRKWLAKTFHSANKSSRKLLTLAFWAIWFVRNRLIHEGVRQTVSEISRSILGYMHGINALATIRNPISPSQ</sequence>
<dbReference type="OrthoDB" id="10606910at2759"/>
<evidence type="ECO:0000259" key="1">
    <source>
        <dbReference type="Pfam" id="PF13966"/>
    </source>
</evidence>
<name>A0A5B6WFT6_9ROSI</name>
<reference evidence="3" key="1">
    <citation type="journal article" date="2019" name="Plant Biotechnol. J.">
        <title>Genome sequencing of the Australian wild diploid species Gossypium australe highlights disease resistance and delayed gland morphogenesis.</title>
        <authorList>
            <person name="Cai Y."/>
            <person name="Cai X."/>
            <person name="Wang Q."/>
            <person name="Wang P."/>
            <person name="Zhang Y."/>
            <person name="Cai C."/>
            <person name="Xu Y."/>
            <person name="Wang K."/>
            <person name="Zhou Z."/>
            <person name="Wang C."/>
            <person name="Geng S."/>
            <person name="Li B."/>
            <person name="Dong Q."/>
            <person name="Hou Y."/>
            <person name="Wang H."/>
            <person name="Ai P."/>
            <person name="Liu Z."/>
            <person name="Yi F."/>
            <person name="Sun M."/>
            <person name="An G."/>
            <person name="Cheng J."/>
            <person name="Zhang Y."/>
            <person name="Shi Q."/>
            <person name="Xie Y."/>
            <person name="Shi X."/>
            <person name="Chang Y."/>
            <person name="Huang F."/>
            <person name="Chen Y."/>
            <person name="Hong S."/>
            <person name="Mi L."/>
            <person name="Sun Q."/>
            <person name="Zhang L."/>
            <person name="Zhou B."/>
            <person name="Peng R."/>
            <person name="Zhang X."/>
            <person name="Liu F."/>
        </authorList>
    </citation>
    <scope>NUCLEOTIDE SEQUENCE [LARGE SCALE GENOMIC DNA]</scope>
    <source>
        <strain evidence="3">cv. PA1801</strain>
    </source>
</reference>
<dbReference type="EMBL" id="SMMG02000003">
    <property type="protein sequence ID" value="KAA3480204.1"/>
    <property type="molecule type" value="Genomic_DNA"/>
</dbReference>
<comment type="caution">
    <text evidence="2">The sequence shown here is derived from an EMBL/GenBank/DDBJ whole genome shotgun (WGS) entry which is preliminary data.</text>
</comment>
<feature type="domain" description="Reverse transcriptase zinc-binding" evidence="1">
    <location>
        <begin position="9"/>
        <end position="56"/>
    </location>
</feature>
<gene>
    <name evidence="2" type="ORF">EPI10_020654</name>
</gene>
<keyword evidence="3" id="KW-1185">Reference proteome</keyword>